<gene>
    <name evidence="2" type="ORF">EBQ25_11020</name>
    <name evidence="3" type="ORF">EBQ26_07810</name>
</gene>
<protein>
    <submittedName>
        <fullName evidence="3">YfiR family protein</fullName>
    </submittedName>
</protein>
<reference evidence="4 5" key="1">
    <citation type="submission" date="2018-10" db="EMBL/GenBank/DDBJ databases">
        <title>Comamonadaceae CDC group NO-1 genome sequencing and assembly.</title>
        <authorList>
            <person name="Bernier A.-M."/>
            <person name="Bernard K."/>
        </authorList>
    </citation>
    <scope>NUCLEOTIDE SEQUENCE [LARGE SCALE GENOMIC DNA]</scope>
    <source>
        <strain evidence="2 4">NML161473</strain>
        <strain evidence="3 5">NML970147</strain>
    </source>
</reference>
<keyword evidence="1" id="KW-0732">Signal</keyword>
<feature type="signal peptide" evidence="1">
    <location>
        <begin position="1"/>
        <end position="24"/>
    </location>
</feature>
<accession>A0A3M6Q551</accession>
<evidence type="ECO:0000313" key="2">
    <source>
        <dbReference type="EMBL" id="RMW96183.1"/>
    </source>
</evidence>
<dbReference type="Pfam" id="PF13689">
    <property type="entry name" value="DUF4154"/>
    <property type="match status" value="1"/>
</dbReference>
<dbReference type="AlphaFoldDB" id="A0A3M6Q551"/>
<evidence type="ECO:0000256" key="1">
    <source>
        <dbReference type="SAM" id="SignalP"/>
    </source>
</evidence>
<keyword evidence="4" id="KW-1185">Reference proteome</keyword>
<dbReference type="Proteomes" id="UP000267035">
    <property type="component" value="Unassembled WGS sequence"/>
</dbReference>
<dbReference type="RefSeq" id="WP_122238451.1">
    <property type="nucleotide sequence ID" value="NZ_RDQL01000020.1"/>
</dbReference>
<sequence length="177" mass="19587">MGKKTWLMCVCSLVLSGVCGTARADEASVTLQLRRLVAGVIEYSQWPQMKAPLLVCVAGHDALERSLREHPLRSRHGELDIRHVSTTDAGNLDECEVLYVGNLSDAYAENLLRPLVGKPVVTIRQNPTHCSEISFFCIYLYAMPAAFEVNLDLVARSGVRLNPWVLTLAQPDAQKQP</sequence>
<dbReference type="EMBL" id="RDQL01000020">
    <property type="protein sequence ID" value="RMW96183.1"/>
    <property type="molecule type" value="Genomic_DNA"/>
</dbReference>
<organism evidence="3 5">
    <name type="scientific">Allofranklinella schreckenbergeri</name>
    <dbReference type="NCBI Taxonomy" id="1076744"/>
    <lineage>
        <taxon>Bacteria</taxon>
        <taxon>Pseudomonadati</taxon>
        <taxon>Pseudomonadota</taxon>
        <taxon>Betaproteobacteria</taxon>
        <taxon>Burkholderiales</taxon>
        <taxon>Comamonadaceae</taxon>
        <taxon>Allofranklinella</taxon>
    </lineage>
</organism>
<feature type="chain" id="PRO_5036340236" evidence="1">
    <location>
        <begin position="25"/>
        <end position="177"/>
    </location>
</feature>
<evidence type="ECO:0000313" key="5">
    <source>
        <dbReference type="Proteomes" id="UP000267521"/>
    </source>
</evidence>
<dbReference type="InterPro" id="IPR025293">
    <property type="entry name" value="YfiR/HmsC-like"/>
</dbReference>
<evidence type="ECO:0000313" key="4">
    <source>
        <dbReference type="Proteomes" id="UP000267035"/>
    </source>
</evidence>
<dbReference type="EMBL" id="RDQM01000008">
    <property type="protein sequence ID" value="RMW97914.1"/>
    <property type="molecule type" value="Genomic_DNA"/>
</dbReference>
<proteinExistence type="predicted"/>
<accession>A0A3M6PYQ8</accession>
<name>A0A3M6Q551_9BURK</name>
<dbReference type="Proteomes" id="UP000267521">
    <property type="component" value="Unassembled WGS sequence"/>
</dbReference>
<evidence type="ECO:0000313" key="3">
    <source>
        <dbReference type="EMBL" id="RMW97914.1"/>
    </source>
</evidence>
<comment type="caution">
    <text evidence="3">The sequence shown here is derived from an EMBL/GenBank/DDBJ whole genome shotgun (WGS) entry which is preliminary data.</text>
</comment>